<evidence type="ECO:0000313" key="2">
    <source>
        <dbReference type="EMBL" id="KAL0183603.1"/>
    </source>
</evidence>
<protein>
    <submittedName>
        <fullName evidence="2">Uncharacterized protein</fullName>
    </submittedName>
</protein>
<reference evidence="2 3" key="1">
    <citation type="submission" date="2024-05" db="EMBL/GenBank/DDBJ databases">
        <title>Genome sequencing and assembly of Indian major carp, Cirrhinus mrigala (Hamilton, 1822).</title>
        <authorList>
            <person name="Mohindra V."/>
            <person name="Chowdhury L.M."/>
            <person name="Lal K."/>
            <person name="Jena J.K."/>
        </authorList>
    </citation>
    <scope>NUCLEOTIDE SEQUENCE [LARGE SCALE GENOMIC DNA]</scope>
    <source>
        <strain evidence="2">CM1030</strain>
        <tissue evidence="2">Blood</tissue>
    </source>
</reference>
<dbReference type="EMBL" id="JAMKFB020000009">
    <property type="protein sequence ID" value="KAL0183603.1"/>
    <property type="molecule type" value="Genomic_DNA"/>
</dbReference>
<dbReference type="Proteomes" id="UP001529510">
    <property type="component" value="Unassembled WGS sequence"/>
</dbReference>
<feature type="non-terminal residue" evidence="2">
    <location>
        <position position="62"/>
    </location>
</feature>
<comment type="caution">
    <text evidence="2">The sequence shown here is derived from an EMBL/GenBank/DDBJ whole genome shotgun (WGS) entry which is preliminary data.</text>
</comment>
<evidence type="ECO:0000256" key="1">
    <source>
        <dbReference type="SAM" id="MobiDB-lite"/>
    </source>
</evidence>
<feature type="compositionally biased region" description="Low complexity" evidence="1">
    <location>
        <begin position="25"/>
        <end position="38"/>
    </location>
</feature>
<accession>A0ABD0QD20</accession>
<feature type="non-terminal residue" evidence="2">
    <location>
        <position position="1"/>
    </location>
</feature>
<keyword evidence="3" id="KW-1185">Reference proteome</keyword>
<gene>
    <name evidence="2" type="ORF">M9458_019299</name>
</gene>
<sequence length="62" mass="7114">QQEWIIQQREEIERQRKLLAKRKPPSASSSQSPSTNSEPKQRKTKAVNGSENDPFLKPSLPQ</sequence>
<proteinExistence type="predicted"/>
<name>A0ABD0QD20_CIRMR</name>
<organism evidence="2 3">
    <name type="scientific">Cirrhinus mrigala</name>
    <name type="common">Mrigala</name>
    <dbReference type="NCBI Taxonomy" id="683832"/>
    <lineage>
        <taxon>Eukaryota</taxon>
        <taxon>Metazoa</taxon>
        <taxon>Chordata</taxon>
        <taxon>Craniata</taxon>
        <taxon>Vertebrata</taxon>
        <taxon>Euteleostomi</taxon>
        <taxon>Actinopterygii</taxon>
        <taxon>Neopterygii</taxon>
        <taxon>Teleostei</taxon>
        <taxon>Ostariophysi</taxon>
        <taxon>Cypriniformes</taxon>
        <taxon>Cyprinidae</taxon>
        <taxon>Labeoninae</taxon>
        <taxon>Labeonini</taxon>
        <taxon>Cirrhinus</taxon>
    </lineage>
</organism>
<evidence type="ECO:0000313" key="3">
    <source>
        <dbReference type="Proteomes" id="UP001529510"/>
    </source>
</evidence>
<dbReference type="AlphaFoldDB" id="A0ABD0QD20"/>
<feature type="region of interest" description="Disordered" evidence="1">
    <location>
        <begin position="17"/>
        <end position="62"/>
    </location>
</feature>